<reference evidence="1" key="2">
    <citation type="journal article" date="2023" name="IMA Fungus">
        <title>Comparative genomic study of the Penicillium genus elucidates a diverse pangenome and 15 lateral gene transfer events.</title>
        <authorList>
            <person name="Petersen C."/>
            <person name="Sorensen T."/>
            <person name="Nielsen M.R."/>
            <person name="Sondergaard T.E."/>
            <person name="Sorensen J.L."/>
            <person name="Fitzpatrick D.A."/>
            <person name="Frisvad J.C."/>
            <person name="Nielsen K.L."/>
        </authorList>
    </citation>
    <scope>NUCLEOTIDE SEQUENCE</scope>
    <source>
        <strain evidence="1">IBT 15544</strain>
    </source>
</reference>
<accession>A0A9W9N9I1</accession>
<dbReference type="AlphaFoldDB" id="A0A9W9N9I1"/>
<evidence type="ECO:0000313" key="2">
    <source>
        <dbReference type="Proteomes" id="UP001150904"/>
    </source>
</evidence>
<organism evidence="1 2">
    <name type="scientific">Penicillium cinerascens</name>
    <dbReference type="NCBI Taxonomy" id="70096"/>
    <lineage>
        <taxon>Eukaryota</taxon>
        <taxon>Fungi</taxon>
        <taxon>Dikarya</taxon>
        <taxon>Ascomycota</taxon>
        <taxon>Pezizomycotina</taxon>
        <taxon>Eurotiomycetes</taxon>
        <taxon>Eurotiomycetidae</taxon>
        <taxon>Eurotiales</taxon>
        <taxon>Aspergillaceae</taxon>
        <taxon>Penicillium</taxon>
    </lineage>
</organism>
<dbReference type="OrthoDB" id="196103at2759"/>
<proteinExistence type="predicted"/>
<evidence type="ECO:0000313" key="1">
    <source>
        <dbReference type="EMBL" id="KAJ5215707.1"/>
    </source>
</evidence>
<protein>
    <submittedName>
        <fullName evidence="1">Uncharacterized protein</fullName>
    </submittedName>
</protein>
<dbReference type="GeneID" id="83176477"/>
<gene>
    <name evidence="1" type="ORF">N7498_002114</name>
</gene>
<sequence length="119" mass="13064">MARSIKCLLKECSCIFADNVHRVAQFTTSNSANDLYRSIGIVSINEQIGAGLQKFMSESLCGLSSVSIMASVGNIYLNFGLRAISIFPAWLIVRQVGRAFGDKKIGRETRALRDTSDNE</sequence>
<dbReference type="EMBL" id="JAPQKR010000005">
    <property type="protein sequence ID" value="KAJ5215707.1"/>
    <property type="molecule type" value="Genomic_DNA"/>
</dbReference>
<keyword evidence="2" id="KW-1185">Reference proteome</keyword>
<dbReference type="RefSeq" id="XP_058311520.1">
    <property type="nucleotide sequence ID" value="XM_058449176.1"/>
</dbReference>
<name>A0A9W9N9I1_9EURO</name>
<comment type="caution">
    <text evidence="1">The sequence shown here is derived from an EMBL/GenBank/DDBJ whole genome shotgun (WGS) entry which is preliminary data.</text>
</comment>
<reference evidence="1" key="1">
    <citation type="submission" date="2022-12" db="EMBL/GenBank/DDBJ databases">
        <authorList>
            <person name="Petersen C."/>
        </authorList>
    </citation>
    <scope>NUCLEOTIDE SEQUENCE</scope>
    <source>
        <strain evidence="1">IBT 15544</strain>
    </source>
</reference>
<dbReference type="Proteomes" id="UP001150904">
    <property type="component" value="Unassembled WGS sequence"/>
</dbReference>